<evidence type="ECO:0000256" key="7">
    <source>
        <dbReference type="PIRSR" id="PIRSR602401-1"/>
    </source>
</evidence>
<dbReference type="Gene3D" id="1.10.630.10">
    <property type="entry name" value="Cytochrome P450"/>
    <property type="match status" value="1"/>
</dbReference>
<dbReference type="InterPro" id="IPR017972">
    <property type="entry name" value="Cyt_P450_CS"/>
</dbReference>
<evidence type="ECO:0000256" key="1">
    <source>
        <dbReference type="ARBA" id="ARBA00001971"/>
    </source>
</evidence>
<evidence type="ECO:0000256" key="2">
    <source>
        <dbReference type="ARBA" id="ARBA00005179"/>
    </source>
</evidence>
<evidence type="ECO:0000256" key="4">
    <source>
        <dbReference type="ARBA" id="ARBA00022723"/>
    </source>
</evidence>
<dbReference type="GO" id="GO:0016705">
    <property type="term" value="F:oxidoreductase activity, acting on paired donors, with incorporation or reduction of molecular oxygen"/>
    <property type="evidence" value="ECO:0007669"/>
    <property type="project" value="InterPro"/>
</dbReference>
<comment type="cofactor">
    <cofactor evidence="1 7">
        <name>heme</name>
        <dbReference type="ChEBI" id="CHEBI:30413"/>
    </cofactor>
</comment>
<dbReference type="PANTHER" id="PTHR24305:SF157">
    <property type="entry name" value="N-ACETYLTRYPTOPHAN 6-HYDROXYLASE IVOC-RELATED"/>
    <property type="match status" value="1"/>
</dbReference>
<organism evidence="9 10">
    <name type="scientific">Paramarasmius palmivorus</name>
    <dbReference type="NCBI Taxonomy" id="297713"/>
    <lineage>
        <taxon>Eukaryota</taxon>
        <taxon>Fungi</taxon>
        <taxon>Dikarya</taxon>
        <taxon>Basidiomycota</taxon>
        <taxon>Agaricomycotina</taxon>
        <taxon>Agaricomycetes</taxon>
        <taxon>Agaricomycetidae</taxon>
        <taxon>Agaricales</taxon>
        <taxon>Marasmiineae</taxon>
        <taxon>Marasmiaceae</taxon>
        <taxon>Paramarasmius</taxon>
    </lineage>
</organism>
<evidence type="ECO:0000313" key="10">
    <source>
        <dbReference type="Proteomes" id="UP001383192"/>
    </source>
</evidence>
<dbReference type="EMBL" id="JAYKXP010000011">
    <property type="protein sequence ID" value="KAK7052823.1"/>
    <property type="molecule type" value="Genomic_DNA"/>
</dbReference>
<evidence type="ECO:0000256" key="6">
    <source>
        <dbReference type="ARBA" id="ARBA00023004"/>
    </source>
</evidence>
<dbReference type="PANTHER" id="PTHR24305">
    <property type="entry name" value="CYTOCHROME P450"/>
    <property type="match status" value="1"/>
</dbReference>
<name>A0AAW0DKZ1_9AGAR</name>
<dbReference type="Proteomes" id="UP001383192">
    <property type="component" value="Unassembled WGS sequence"/>
</dbReference>
<keyword evidence="5 8" id="KW-0560">Oxidoreductase</keyword>
<dbReference type="GO" id="GO:0005506">
    <property type="term" value="F:iron ion binding"/>
    <property type="evidence" value="ECO:0007669"/>
    <property type="project" value="InterPro"/>
</dbReference>
<keyword evidence="4 7" id="KW-0479">Metal-binding</keyword>
<gene>
    <name evidence="9" type="ORF">VNI00_004142</name>
</gene>
<protein>
    <recommendedName>
        <fullName evidence="11">Cytochrome P450</fullName>
    </recommendedName>
</protein>
<dbReference type="GO" id="GO:0004497">
    <property type="term" value="F:monooxygenase activity"/>
    <property type="evidence" value="ECO:0007669"/>
    <property type="project" value="UniProtKB-KW"/>
</dbReference>
<proteinExistence type="inferred from homology"/>
<evidence type="ECO:0008006" key="11">
    <source>
        <dbReference type="Google" id="ProtNLM"/>
    </source>
</evidence>
<keyword evidence="6 7" id="KW-0408">Iron</keyword>
<dbReference type="SUPFAM" id="SSF48264">
    <property type="entry name" value="Cytochrome P450"/>
    <property type="match status" value="1"/>
</dbReference>
<evidence type="ECO:0000256" key="5">
    <source>
        <dbReference type="ARBA" id="ARBA00023002"/>
    </source>
</evidence>
<dbReference type="GO" id="GO:0020037">
    <property type="term" value="F:heme binding"/>
    <property type="evidence" value="ECO:0007669"/>
    <property type="project" value="InterPro"/>
</dbReference>
<evidence type="ECO:0000313" key="9">
    <source>
        <dbReference type="EMBL" id="KAK7052823.1"/>
    </source>
</evidence>
<dbReference type="PRINTS" id="PR00463">
    <property type="entry name" value="EP450I"/>
</dbReference>
<keyword evidence="7 8" id="KW-0349">Heme</keyword>
<dbReference type="CDD" id="cd11062">
    <property type="entry name" value="CYP58-like"/>
    <property type="match status" value="1"/>
</dbReference>
<evidence type="ECO:0000256" key="3">
    <source>
        <dbReference type="ARBA" id="ARBA00010617"/>
    </source>
</evidence>
<evidence type="ECO:0000256" key="8">
    <source>
        <dbReference type="RuleBase" id="RU000461"/>
    </source>
</evidence>
<dbReference type="InterPro" id="IPR050121">
    <property type="entry name" value="Cytochrome_P450_monoxygenase"/>
</dbReference>
<dbReference type="AlphaFoldDB" id="A0AAW0DKZ1"/>
<keyword evidence="8" id="KW-0503">Monooxygenase</keyword>
<sequence length="458" mass="51265">MGVVAHSLAAVFLLLTAIAVYRFALHPLRRFPGPKLAAVTDYYQAYFDIVKGGELLNHLRDLHVKYGPVVRIGPNTLHFADADAYHDIYTHGQSFTKYKTLYSAGGQADSSVSFVDPQKARSRRTILNPLFSRRAILKLEPVIQERVDKLIHRLSAWPKNETVNMSFAFKCISLDVISEYCFANCFNALDTSDFRHPSLCAIQELLPNLWKQKHFPILLKVVDLLPESLVLWINPGIRPLLDIKRTLATQVDRLLADNEALKAVEHATIYHHMFDPGAEKHDSTHRHVRPTRKSLVDEALTLIGAGSDTVGVTSTVGTFYALHNPEIARKLKDELLSVWPDPEGSMSLSVLEKLPYLTAFIKESLRLGHGVVSPLPRVIGSDATIGRWAIPAGTVVEMSGVLLHEDPDVFQDPQTFSPERWLQPATRNLDFNLVPFSRGPRICLGLKYAIFGSLLRPC</sequence>
<dbReference type="PROSITE" id="PS00086">
    <property type="entry name" value="CYTOCHROME_P450"/>
    <property type="match status" value="1"/>
</dbReference>
<comment type="caution">
    <text evidence="9">The sequence shown here is derived from an EMBL/GenBank/DDBJ whole genome shotgun (WGS) entry which is preliminary data.</text>
</comment>
<dbReference type="InterPro" id="IPR002401">
    <property type="entry name" value="Cyt_P450_E_grp-I"/>
</dbReference>
<accession>A0AAW0DKZ1</accession>
<comment type="pathway">
    <text evidence="2">Secondary metabolite biosynthesis.</text>
</comment>
<feature type="binding site" description="axial binding residue" evidence="7">
    <location>
        <position position="443"/>
    </location>
    <ligand>
        <name>heme</name>
        <dbReference type="ChEBI" id="CHEBI:30413"/>
    </ligand>
    <ligandPart>
        <name>Fe</name>
        <dbReference type="ChEBI" id="CHEBI:18248"/>
    </ligandPart>
</feature>
<dbReference type="InterPro" id="IPR001128">
    <property type="entry name" value="Cyt_P450"/>
</dbReference>
<dbReference type="Pfam" id="PF00067">
    <property type="entry name" value="p450"/>
    <property type="match status" value="1"/>
</dbReference>
<reference evidence="9 10" key="1">
    <citation type="submission" date="2024-01" db="EMBL/GenBank/DDBJ databases">
        <title>A draft genome for a cacao thread blight-causing isolate of Paramarasmius palmivorus.</title>
        <authorList>
            <person name="Baruah I.K."/>
            <person name="Bukari Y."/>
            <person name="Amoako-Attah I."/>
            <person name="Meinhardt L.W."/>
            <person name="Bailey B.A."/>
            <person name="Cohen S.P."/>
        </authorList>
    </citation>
    <scope>NUCLEOTIDE SEQUENCE [LARGE SCALE GENOMIC DNA]</scope>
    <source>
        <strain evidence="9 10">GH-12</strain>
    </source>
</reference>
<comment type="similarity">
    <text evidence="3 8">Belongs to the cytochrome P450 family.</text>
</comment>
<keyword evidence="10" id="KW-1185">Reference proteome</keyword>
<dbReference type="InterPro" id="IPR036396">
    <property type="entry name" value="Cyt_P450_sf"/>
</dbReference>